<name>A0A7R9IS32_9NEOP</name>
<dbReference type="PANTHER" id="PTHR16311">
    <property type="entry name" value="THROMBOSPONDIN TYPE I DOMAIN-CONTAINING 1"/>
    <property type="match status" value="1"/>
</dbReference>
<evidence type="ECO:0000313" key="3">
    <source>
        <dbReference type="EMBL" id="CAD7463566.1"/>
    </source>
</evidence>
<evidence type="ECO:0000256" key="2">
    <source>
        <dbReference type="ARBA" id="ARBA00023157"/>
    </source>
</evidence>
<keyword evidence="1" id="KW-0677">Repeat</keyword>
<dbReference type="SUPFAM" id="SSF82895">
    <property type="entry name" value="TSP-1 type 1 repeat"/>
    <property type="match status" value="1"/>
</dbReference>
<organism evidence="3">
    <name type="scientific">Timema tahoe</name>
    <dbReference type="NCBI Taxonomy" id="61484"/>
    <lineage>
        <taxon>Eukaryota</taxon>
        <taxon>Metazoa</taxon>
        <taxon>Ecdysozoa</taxon>
        <taxon>Arthropoda</taxon>
        <taxon>Hexapoda</taxon>
        <taxon>Insecta</taxon>
        <taxon>Pterygota</taxon>
        <taxon>Neoptera</taxon>
        <taxon>Polyneoptera</taxon>
        <taxon>Phasmatodea</taxon>
        <taxon>Timematodea</taxon>
        <taxon>Timematoidea</taxon>
        <taxon>Timematidae</taxon>
        <taxon>Timema</taxon>
    </lineage>
</organism>
<gene>
    <name evidence="3" type="ORF">TTEB3V08_LOCUS11448</name>
</gene>
<protein>
    <submittedName>
        <fullName evidence="3">Uncharacterized protein</fullName>
    </submittedName>
</protein>
<accession>A0A7R9IS32</accession>
<dbReference type="PROSITE" id="PS50092">
    <property type="entry name" value="TSP1"/>
    <property type="match status" value="1"/>
</dbReference>
<dbReference type="EMBL" id="OE008446">
    <property type="protein sequence ID" value="CAD7463566.1"/>
    <property type="molecule type" value="Genomic_DNA"/>
</dbReference>
<dbReference type="GO" id="GO:0071944">
    <property type="term" value="C:cell periphery"/>
    <property type="evidence" value="ECO:0007669"/>
    <property type="project" value="TreeGrafter"/>
</dbReference>
<evidence type="ECO:0000256" key="1">
    <source>
        <dbReference type="ARBA" id="ARBA00022737"/>
    </source>
</evidence>
<dbReference type="PRINTS" id="PR01705">
    <property type="entry name" value="TSP1REPEAT"/>
</dbReference>
<reference evidence="3" key="1">
    <citation type="submission" date="2020-11" db="EMBL/GenBank/DDBJ databases">
        <authorList>
            <person name="Tran Van P."/>
        </authorList>
    </citation>
    <scope>NUCLEOTIDE SEQUENCE</scope>
</reference>
<proteinExistence type="predicted"/>
<dbReference type="InterPro" id="IPR036383">
    <property type="entry name" value="TSP1_rpt_sf"/>
</dbReference>
<dbReference type="FunFam" id="2.20.100.10:FF:000007">
    <property type="entry name" value="Thrombospondin 1"/>
    <property type="match status" value="1"/>
</dbReference>
<dbReference type="PANTHER" id="PTHR16311:SF3">
    <property type="entry name" value="THROMBOSPONDIN TYPE-1 DOMAIN-CONTAINING PROTEIN 1"/>
    <property type="match status" value="1"/>
</dbReference>
<dbReference type="SMART" id="SM00209">
    <property type="entry name" value="TSP1"/>
    <property type="match status" value="1"/>
</dbReference>
<dbReference type="InterPro" id="IPR038877">
    <property type="entry name" value="THSD1"/>
</dbReference>
<dbReference type="AlphaFoldDB" id="A0A7R9IS32"/>
<dbReference type="Gene3D" id="2.20.100.10">
    <property type="entry name" value="Thrombospondin type-1 (TSP1) repeat"/>
    <property type="match status" value="1"/>
</dbReference>
<dbReference type="Pfam" id="PF00090">
    <property type="entry name" value="TSP_1"/>
    <property type="match status" value="1"/>
</dbReference>
<keyword evidence="2" id="KW-1015">Disulfide bond</keyword>
<dbReference type="InterPro" id="IPR000884">
    <property type="entry name" value="TSP1_rpt"/>
</dbReference>
<sequence>MPLAPWTSRDQCQNQPIKGVPATVNGGWSAWSTWSECSPSCGHGMKKRSRLCTNPAPFDGGLTCQGPSVQRSDCTSECPALCGDISRSTLSSVTWQMHELNEVSKIQARIHILLFDSHSHGSVQRLRPFLPHTKSYINLRVAKNRSRDDSSLSSLFTVRYATYNQDSNPDILVICSIVYCERNAIDHVATKLWTDAGHYGLLGLHVVQIASNIDAEVVQTPHLVMGADTALARTI</sequence>